<dbReference type="AlphaFoldDB" id="F4R9T6"/>
<evidence type="ECO:0000313" key="2">
    <source>
        <dbReference type="EMBL" id="EGG10579.1"/>
    </source>
</evidence>
<feature type="compositionally biased region" description="Polar residues" evidence="1">
    <location>
        <begin position="98"/>
        <end position="115"/>
    </location>
</feature>
<feature type="compositionally biased region" description="Basic and acidic residues" evidence="1">
    <location>
        <begin position="88"/>
        <end position="97"/>
    </location>
</feature>
<organism evidence="3">
    <name type="scientific">Melampsora larici-populina (strain 98AG31 / pathotype 3-4-7)</name>
    <name type="common">Poplar leaf rust fungus</name>
    <dbReference type="NCBI Taxonomy" id="747676"/>
    <lineage>
        <taxon>Eukaryota</taxon>
        <taxon>Fungi</taxon>
        <taxon>Dikarya</taxon>
        <taxon>Basidiomycota</taxon>
        <taxon>Pucciniomycotina</taxon>
        <taxon>Pucciniomycetes</taxon>
        <taxon>Pucciniales</taxon>
        <taxon>Melampsoraceae</taxon>
        <taxon>Melampsora</taxon>
    </lineage>
</organism>
<reference evidence="3" key="1">
    <citation type="journal article" date="2011" name="Proc. Natl. Acad. Sci. U.S.A.">
        <title>Obligate biotrophy features unraveled by the genomic analysis of rust fungi.</title>
        <authorList>
            <person name="Duplessis S."/>
            <person name="Cuomo C.A."/>
            <person name="Lin Y.-C."/>
            <person name="Aerts A."/>
            <person name="Tisserant E."/>
            <person name="Veneault-Fourrey C."/>
            <person name="Joly D.L."/>
            <person name="Hacquard S."/>
            <person name="Amselem J."/>
            <person name="Cantarel B.L."/>
            <person name="Chiu R."/>
            <person name="Coutinho P.M."/>
            <person name="Feau N."/>
            <person name="Field M."/>
            <person name="Frey P."/>
            <person name="Gelhaye E."/>
            <person name="Goldberg J."/>
            <person name="Grabherr M.G."/>
            <person name="Kodira C.D."/>
            <person name="Kohler A."/>
            <person name="Kuees U."/>
            <person name="Lindquist E.A."/>
            <person name="Lucas S.M."/>
            <person name="Mago R."/>
            <person name="Mauceli E."/>
            <person name="Morin E."/>
            <person name="Murat C."/>
            <person name="Pangilinan J.L."/>
            <person name="Park R."/>
            <person name="Pearson M."/>
            <person name="Quesneville H."/>
            <person name="Rouhier N."/>
            <person name="Sakthikumar S."/>
            <person name="Salamov A.A."/>
            <person name="Schmutz J."/>
            <person name="Selles B."/>
            <person name="Shapiro H."/>
            <person name="Tanguay P."/>
            <person name="Tuskan G.A."/>
            <person name="Henrissat B."/>
            <person name="Van de Peer Y."/>
            <person name="Rouze P."/>
            <person name="Ellis J.G."/>
            <person name="Dodds P.N."/>
            <person name="Schein J.E."/>
            <person name="Zhong S."/>
            <person name="Hamelin R.C."/>
            <person name="Grigoriev I.V."/>
            <person name="Szabo L.J."/>
            <person name="Martin F."/>
        </authorList>
    </citation>
    <scope>NUCLEOTIDE SEQUENCE [LARGE SCALE GENOMIC DNA]</scope>
    <source>
        <strain evidence="3">98AG31 / pathotype 3-4-7</strain>
    </source>
</reference>
<dbReference type="InParanoid" id="F4R9T6"/>
<proteinExistence type="predicted"/>
<name>F4R9T6_MELLP</name>
<dbReference type="RefSeq" id="XP_007406048.1">
    <property type="nucleotide sequence ID" value="XM_007405986.1"/>
</dbReference>
<dbReference type="VEuPathDB" id="FungiDB:MELLADRAFT_60358"/>
<dbReference type="OrthoDB" id="10419801at2759"/>
<protein>
    <submittedName>
        <fullName evidence="2">Uncharacterized protein</fullName>
    </submittedName>
</protein>
<keyword evidence="3" id="KW-1185">Reference proteome</keyword>
<dbReference type="GeneID" id="18929535"/>
<dbReference type="HOGENOM" id="CLU_1982065_0_0_1"/>
<gene>
    <name evidence="2" type="ORF">MELLADRAFT_60358</name>
</gene>
<dbReference type="KEGG" id="mlr:MELLADRAFT_60358"/>
<dbReference type="Proteomes" id="UP000001072">
    <property type="component" value="Unassembled WGS sequence"/>
</dbReference>
<evidence type="ECO:0000256" key="1">
    <source>
        <dbReference type="SAM" id="MobiDB-lite"/>
    </source>
</evidence>
<evidence type="ECO:0000313" key="3">
    <source>
        <dbReference type="Proteomes" id="UP000001072"/>
    </source>
</evidence>
<feature type="region of interest" description="Disordered" evidence="1">
    <location>
        <begin position="58"/>
        <end position="126"/>
    </location>
</feature>
<dbReference type="EMBL" id="GL883094">
    <property type="protein sequence ID" value="EGG10579.1"/>
    <property type="molecule type" value="Genomic_DNA"/>
</dbReference>
<accession>F4R9T6</accession>
<sequence length="126" mass="13657">MDQKGCVIKCPLGTKAKKSRTNAQPVGLSSQDLTNFSVIESQSALSNAEDLNNALMDNRNVNHEPANPNALTHSKDLTSDAELGQDYLGDHHDDPFHNSDQSQLLPLSPTNTNEPGTPRVNMSFGE</sequence>